<dbReference type="Gene3D" id="3.40.630.30">
    <property type="match status" value="1"/>
</dbReference>
<dbReference type="RefSeq" id="WP_185179724.1">
    <property type="nucleotide sequence ID" value="NZ_CBCSEP010000009.1"/>
</dbReference>
<dbReference type="GO" id="GO:0016747">
    <property type="term" value="F:acyltransferase activity, transferring groups other than amino-acyl groups"/>
    <property type="evidence" value="ECO:0007669"/>
    <property type="project" value="InterPro"/>
</dbReference>
<keyword evidence="5" id="KW-1185">Reference proteome</keyword>
<dbReference type="InterPro" id="IPR050680">
    <property type="entry name" value="YpeA/RimI_acetyltransf"/>
</dbReference>
<evidence type="ECO:0000259" key="3">
    <source>
        <dbReference type="PROSITE" id="PS51186"/>
    </source>
</evidence>
<keyword evidence="2" id="KW-0012">Acyltransferase</keyword>
<feature type="domain" description="N-acetyltransferase" evidence="3">
    <location>
        <begin position="1"/>
        <end position="147"/>
    </location>
</feature>
<dbReference type="InterPro" id="IPR000182">
    <property type="entry name" value="GNAT_dom"/>
</dbReference>
<gene>
    <name evidence="4" type="ORF">H4Q31_14220</name>
</gene>
<name>A0A841TGU7_9BACL</name>
<keyword evidence="1 4" id="KW-0808">Transferase</keyword>
<comment type="caution">
    <text evidence="4">The sequence shown here is derived from an EMBL/GenBank/DDBJ whole genome shotgun (WGS) entry which is preliminary data.</text>
</comment>
<dbReference type="PROSITE" id="PS51186">
    <property type="entry name" value="GNAT"/>
    <property type="match status" value="1"/>
</dbReference>
<dbReference type="Pfam" id="PF00583">
    <property type="entry name" value="Acetyltransf_1"/>
    <property type="match status" value="1"/>
</dbReference>
<sequence>MIRWKRPQDMRGIVRLVRTQLVPLSPWQHPRDGRLYDEIKERLRVGNTLVAVKNRFGEPIGFLHLIVQDSSLFIDLLAVDPNQQNRHWGTQLMQRAEEFGRAHSCRIAYLYVDEGNYRGQRFYKRIGYETTQYVKELRCYRMEKAIVHPLGEWPIFGGS</sequence>
<organism evidence="4 5">
    <name type="scientific">Cohnella lubricantis</name>
    <dbReference type="NCBI Taxonomy" id="2163172"/>
    <lineage>
        <taxon>Bacteria</taxon>
        <taxon>Bacillati</taxon>
        <taxon>Bacillota</taxon>
        <taxon>Bacilli</taxon>
        <taxon>Bacillales</taxon>
        <taxon>Paenibacillaceae</taxon>
        <taxon>Cohnella</taxon>
    </lineage>
</organism>
<protein>
    <submittedName>
        <fullName evidence="4">GNAT family N-acetyltransferase</fullName>
    </submittedName>
</protein>
<dbReference type="SUPFAM" id="SSF55729">
    <property type="entry name" value="Acyl-CoA N-acyltransferases (Nat)"/>
    <property type="match status" value="1"/>
</dbReference>
<accession>A0A841TGU7</accession>
<evidence type="ECO:0000256" key="2">
    <source>
        <dbReference type="ARBA" id="ARBA00023315"/>
    </source>
</evidence>
<dbReference type="PANTHER" id="PTHR43420">
    <property type="entry name" value="ACETYLTRANSFERASE"/>
    <property type="match status" value="1"/>
</dbReference>
<dbReference type="CDD" id="cd04301">
    <property type="entry name" value="NAT_SF"/>
    <property type="match status" value="1"/>
</dbReference>
<evidence type="ECO:0000256" key="1">
    <source>
        <dbReference type="ARBA" id="ARBA00022679"/>
    </source>
</evidence>
<evidence type="ECO:0000313" key="4">
    <source>
        <dbReference type="EMBL" id="MBB6678460.1"/>
    </source>
</evidence>
<dbReference type="InterPro" id="IPR016181">
    <property type="entry name" value="Acyl_CoA_acyltransferase"/>
</dbReference>
<reference evidence="4 5" key="1">
    <citation type="submission" date="2020-08" db="EMBL/GenBank/DDBJ databases">
        <title>Cohnella phylogeny.</title>
        <authorList>
            <person name="Dunlap C."/>
        </authorList>
    </citation>
    <scope>NUCLEOTIDE SEQUENCE [LARGE SCALE GENOMIC DNA]</scope>
    <source>
        <strain evidence="4 5">DSM 103658</strain>
    </source>
</reference>
<dbReference type="Proteomes" id="UP000574133">
    <property type="component" value="Unassembled WGS sequence"/>
</dbReference>
<dbReference type="EMBL" id="JACJVN010000055">
    <property type="protein sequence ID" value="MBB6678460.1"/>
    <property type="molecule type" value="Genomic_DNA"/>
</dbReference>
<evidence type="ECO:0000313" key="5">
    <source>
        <dbReference type="Proteomes" id="UP000574133"/>
    </source>
</evidence>
<proteinExistence type="predicted"/>
<dbReference type="AlphaFoldDB" id="A0A841TGU7"/>